<gene>
    <name evidence="1" type="ORF">CEXT_332461</name>
</gene>
<name>A0AAV4QXZ7_CAEEX</name>
<dbReference type="EMBL" id="BPLR01006905">
    <property type="protein sequence ID" value="GIY13206.1"/>
    <property type="molecule type" value="Genomic_DNA"/>
</dbReference>
<evidence type="ECO:0000313" key="1">
    <source>
        <dbReference type="EMBL" id="GIY13206.1"/>
    </source>
</evidence>
<sequence>MALQISENHGWSSFKDKNKKLSGDFHGFNKHSHRGQLGDLDNNFNLREDVLKSILKQRRWSPQQKHGNSLARILAALPCSEVSVLVNHRKRNSQAQRKPAIVPKRSFYCKPHCCPYSTKTGGNKFCFVDVGVTESKRGP</sequence>
<proteinExistence type="predicted"/>
<comment type="caution">
    <text evidence="1">The sequence shown here is derived from an EMBL/GenBank/DDBJ whole genome shotgun (WGS) entry which is preliminary data.</text>
</comment>
<evidence type="ECO:0000313" key="2">
    <source>
        <dbReference type="Proteomes" id="UP001054945"/>
    </source>
</evidence>
<protein>
    <submittedName>
        <fullName evidence="1">Uncharacterized protein</fullName>
    </submittedName>
</protein>
<dbReference type="AlphaFoldDB" id="A0AAV4QXZ7"/>
<dbReference type="Proteomes" id="UP001054945">
    <property type="component" value="Unassembled WGS sequence"/>
</dbReference>
<reference evidence="1 2" key="1">
    <citation type="submission" date="2021-06" db="EMBL/GenBank/DDBJ databases">
        <title>Caerostris extrusa draft genome.</title>
        <authorList>
            <person name="Kono N."/>
            <person name="Arakawa K."/>
        </authorList>
    </citation>
    <scope>NUCLEOTIDE SEQUENCE [LARGE SCALE GENOMIC DNA]</scope>
</reference>
<accession>A0AAV4QXZ7</accession>
<organism evidence="1 2">
    <name type="scientific">Caerostris extrusa</name>
    <name type="common">Bark spider</name>
    <name type="synonym">Caerostris bankana</name>
    <dbReference type="NCBI Taxonomy" id="172846"/>
    <lineage>
        <taxon>Eukaryota</taxon>
        <taxon>Metazoa</taxon>
        <taxon>Ecdysozoa</taxon>
        <taxon>Arthropoda</taxon>
        <taxon>Chelicerata</taxon>
        <taxon>Arachnida</taxon>
        <taxon>Araneae</taxon>
        <taxon>Araneomorphae</taxon>
        <taxon>Entelegynae</taxon>
        <taxon>Araneoidea</taxon>
        <taxon>Araneidae</taxon>
        <taxon>Caerostris</taxon>
    </lineage>
</organism>
<keyword evidence="2" id="KW-1185">Reference proteome</keyword>